<dbReference type="PANTHER" id="PTHR33785">
    <property type="entry name" value="OS06G0550800 PROTEIN"/>
    <property type="match status" value="1"/>
</dbReference>
<feature type="compositionally biased region" description="Basic residues" evidence="1">
    <location>
        <begin position="87"/>
        <end position="104"/>
    </location>
</feature>
<evidence type="ECO:0000256" key="1">
    <source>
        <dbReference type="SAM" id="MobiDB-lite"/>
    </source>
</evidence>
<accession>A0A5N6QCC6</accession>
<dbReference type="PANTHER" id="PTHR33785:SF8">
    <property type="entry name" value="BZIP DOMAIN-CONTAINING PROTEIN"/>
    <property type="match status" value="1"/>
</dbReference>
<dbReference type="EMBL" id="CM017321">
    <property type="protein sequence ID" value="KAE7995880.1"/>
    <property type="molecule type" value="Genomic_DNA"/>
</dbReference>
<evidence type="ECO:0000313" key="2">
    <source>
        <dbReference type="EMBL" id="KAE7995880.1"/>
    </source>
</evidence>
<protein>
    <submittedName>
        <fullName evidence="2">Uncharacterized protein</fullName>
    </submittedName>
</protein>
<dbReference type="Proteomes" id="UP000327013">
    <property type="component" value="Chromosome 1"/>
</dbReference>
<keyword evidence="3" id="KW-1185">Reference proteome</keyword>
<feature type="region of interest" description="Disordered" evidence="1">
    <location>
        <begin position="70"/>
        <end position="104"/>
    </location>
</feature>
<gene>
    <name evidence="2" type="ORF">FH972_000643</name>
</gene>
<sequence length="181" mass="20520">MAGSRVMESLDSLWFFTNVLSPRKQSLGSAATDDEITTDNHVKEEPPEPNTPILQNQLKELSSAAEIEAQEVKPAEMGSPELQRSTERRRTRRRSKRSLNQRRKNVPGEVDLSVKDVCGCWMLVETCRHQSIMPSFNDNAAMKEHLKSWAYAVAVAVSRQINQFQINISFSDLRKDLGCPF</sequence>
<evidence type="ECO:0000313" key="3">
    <source>
        <dbReference type="Proteomes" id="UP000327013"/>
    </source>
</evidence>
<dbReference type="AlphaFoldDB" id="A0A5N6QCC6"/>
<organism evidence="2 3">
    <name type="scientific">Carpinus fangiana</name>
    <dbReference type="NCBI Taxonomy" id="176857"/>
    <lineage>
        <taxon>Eukaryota</taxon>
        <taxon>Viridiplantae</taxon>
        <taxon>Streptophyta</taxon>
        <taxon>Embryophyta</taxon>
        <taxon>Tracheophyta</taxon>
        <taxon>Spermatophyta</taxon>
        <taxon>Magnoliopsida</taxon>
        <taxon>eudicotyledons</taxon>
        <taxon>Gunneridae</taxon>
        <taxon>Pentapetalae</taxon>
        <taxon>rosids</taxon>
        <taxon>fabids</taxon>
        <taxon>Fagales</taxon>
        <taxon>Betulaceae</taxon>
        <taxon>Carpinus</taxon>
    </lineage>
</organism>
<dbReference type="OrthoDB" id="1725654at2759"/>
<name>A0A5N6QCC6_9ROSI</name>
<reference evidence="2 3" key="1">
    <citation type="submission" date="2019-06" db="EMBL/GenBank/DDBJ databases">
        <title>A chromosomal-level reference genome of Carpinus fangiana (Coryloideae, Betulaceae).</title>
        <authorList>
            <person name="Yang X."/>
            <person name="Wang Z."/>
            <person name="Zhang L."/>
            <person name="Hao G."/>
            <person name="Liu J."/>
            <person name="Yang Y."/>
        </authorList>
    </citation>
    <scope>NUCLEOTIDE SEQUENCE [LARGE SCALE GENOMIC DNA]</scope>
    <source>
        <strain evidence="2">Cfa_2016G</strain>
        <tissue evidence="2">Leaf</tissue>
    </source>
</reference>
<feature type="region of interest" description="Disordered" evidence="1">
    <location>
        <begin position="25"/>
        <end position="53"/>
    </location>
</feature>
<proteinExistence type="predicted"/>